<name>A0ABU8N5J5_9PSEU</name>
<accession>A0ABU8N5J5</accession>
<keyword evidence="5" id="KW-1185">Reference proteome</keyword>
<dbReference type="PROSITE" id="PS50937">
    <property type="entry name" value="HTH_MERR_2"/>
    <property type="match status" value="1"/>
</dbReference>
<evidence type="ECO:0000259" key="3">
    <source>
        <dbReference type="PROSITE" id="PS50937"/>
    </source>
</evidence>
<evidence type="ECO:0000256" key="1">
    <source>
        <dbReference type="ARBA" id="ARBA00023125"/>
    </source>
</evidence>
<feature type="compositionally biased region" description="Gly residues" evidence="2">
    <location>
        <begin position="132"/>
        <end position="147"/>
    </location>
</feature>
<organism evidence="4 5">
    <name type="scientific">Actinomycetospora aeridis</name>
    <dbReference type="NCBI Taxonomy" id="3129231"/>
    <lineage>
        <taxon>Bacteria</taxon>
        <taxon>Bacillati</taxon>
        <taxon>Actinomycetota</taxon>
        <taxon>Actinomycetes</taxon>
        <taxon>Pseudonocardiales</taxon>
        <taxon>Pseudonocardiaceae</taxon>
        <taxon>Actinomycetospora</taxon>
    </lineage>
</organism>
<feature type="region of interest" description="Disordered" evidence="2">
    <location>
        <begin position="88"/>
        <end position="177"/>
    </location>
</feature>
<gene>
    <name evidence="4" type="ORF">WCD41_14355</name>
</gene>
<comment type="caution">
    <text evidence="4">The sequence shown here is derived from an EMBL/GenBank/DDBJ whole genome shotgun (WGS) entry which is preliminary data.</text>
</comment>
<dbReference type="PANTHER" id="PTHR30204:SF89">
    <property type="entry name" value="HTH MERR-TYPE DOMAIN-CONTAINING PROTEIN"/>
    <property type="match status" value="1"/>
</dbReference>
<dbReference type="Proteomes" id="UP001370100">
    <property type="component" value="Unassembled WGS sequence"/>
</dbReference>
<dbReference type="EMBL" id="JBBEGL010000003">
    <property type="protein sequence ID" value="MEJ2887637.1"/>
    <property type="molecule type" value="Genomic_DNA"/>
</dbReference>
<dbReference type="CDD" id="cd00592">
    <property type="entry name" value="HTH_MerR-like"/>
    <property type="match status" value="1"/>
</dbReference>
<protein>
    <submittedName>
        <fullName evidence="4">MerR family transcriptional regulator</fullName>
    </submittedName>
</protein>
<evidence type="ECO:0000313" key="5">
    <source>
        <dbReference type="Proteomes" id="UP001370100"/>
    </source>
</evidence>
<evidence type="ECO:0000256" key="2">
    <source>
        <dbReference type="SAM" id="MobiDB-lite"/>
    </source>
</evidence>
<dbReference type="PANTHER" id="PTHR30204">
    <property type="entry name" value="REDOX-CYCLING DRUG-SENSING TRANSCRIPTIONAL ACTIVATOR SOXR"/>
    <property type="match status" value="1"/>
</dbReference>
<dbReference type="InterPro" id="IPR000551">
    <property type="entry name" value="MerR-type_HTH_dom"/>
</dbReference>
<reference evidence="4 5" key="1">
    <citation type="submission" date="2024-03" db="EMBL/GenBank/DDBJ databases">
        <title>Actinomycetospora sp. OC33-EN06, a novel actinomycete isolated from wild orchid (Aerides multiflora).</title>
        <authorList>
            <person name="Suriyachadkun C."/>
        </authorList>
    </citation>
    <scope>NUCLEOTIDE SEQUENCE [LARGE SCALE GENOMIC DNA]</scope>
    <source>
        <strain evidence="4 5">OC33-EN06</strain>
    </source>
</reference>
<sequence length="298" mass="30687">MTAAGLPEPGGAPLSIGSVLDALRAEFPEITISKIRFLESEGLIRPARTPAGYRQFSHDDVVRLRFVLSAQRDHYLPLKVIRSRLEEFDRNPVPGGPSLPGDTPAGADMALAGGPAAESGGPGGPPGPGGPGGPGGSNGSLGTGGGVTARVRSLASVADRAEPDEDPDGLPAVGRGDTVGRDVLLAEDGVDAALLDGLEHHGILRADADGRYEPEDVLVARTAAALARLGVEPRLLRSARASADREVGLLTQLVTPVARSRGPEATRRAEELSSELAALSGRLHALLVGSGLRHGLRR</sequence>
<dbReference type="SUPFAM" id="SSF46955">
    <property type="entry name" value="Putative DNA-binding domain"/>
    <property type="match status" value="1"/>
</dbReference>
<evidence type="ECO:0000313" key="4">
    <source>
        <dbReference type="EMBL" id="MEJ2887637.1"/>
    </source>
</evidence>
<feature type="domain" description="HTH merR-type" evidence="3">
    <location>
        <begin position="25"/>
        <end position="87"/>
    </location>
</feature>
<dbReference type="RefSeq" id="WP_337714084.1">
    <property type="nucleotide sequence ID" value="NZ_JBBEGL010000003.1"/>
</dbReference>
<keyword evidence="1" id="KW-0238">DNA-binding</keyword>
<proteinExistence type="predicted"/>
<dbReference type="InterPro" id="IPR009061">
    <property type="entry name" value="DNA-bd_dom_put_sf"/>
</dbReference>
<dbReference type="Pfam" id="PF13411">
    <property type="entry name" value="MerR_1"/>
    <property type="match status" value="1"/>
</dbReference>
<dbReference type="Gene3D" id="1.10.1660.10">
    <property type="match status" value="1"/>
</dbReference>
<dbReference type="InterPro" id="IPR047057">
    <property type="entry name" value="MerR_fam"/>
</dbReference>
<dbReference type="SMART" id="SM00422">
    <property type="entry name" value="HTH_MERR"/>
    <property type="match status" value="1"/>
</dbReference>